<accession>A0A5A7N9X7</accession>
<dbReference type="EMBL" id="BKCN01000006">
    <property type="protein sequence ID" value="GER03879.1"/>
    <property type="molecule type" value="Genomic_DNA"/>
</dbReference>
<keyword evidence="1" id="KW-0472">Membrane</keyword>
<keyword evidence="1" id="KW-1133">Transmembrane helix</keyword>
<protein>
    <submittedName>
        <fullName evidence="2">Uncharacterized protein</fullName>
    </submittedName>
</protein>
<sequence>MTLILMGAALGLLGLATLGGRRAYVPGKPPLIPYGALQFLAILLILLFAGHLITLITGQPFRGRLG</sequence>
<evidence type="ECO:0000313" key="2">
    <source>
        <dbReference type="EMBL" id="GER03879.1"/>
    </source>
</evidence>
<evidence type="ECO:0000256" key="1">
    <source>
        <dbReference type="SAM" id="Phobius"/>
    </source>
</evidence>
<feature type="transmembrane region" description="Helical" evidence="1">
    <location>
        <begin position="39"/>
        <end position="58"/>
    </location>
</feature>
<keyword evidence="3" id="KW-1185">Reference proteome</keyword>
<dbReference type="AlphaFoldDB" id="A0A5A7N9X7"/>
<name>A0A5A7N9X7_9PROT</name>
<comment type="caution">
    <text evidence="2">The sequence shown here is derived from an EMBL/GenBank/DDBJ whole genome shotgun (WGS) entry which is preliminary data.</text>
</comment>
<organism evidence="2 3">
    <name type="scientific">Iodidimonas nitroreducens</name>
    <dbReference type="NCBI Taxonomy" id="1236968"/>
    <lineage>
        <taxon>Bacteria</taxon>
        <taxon>Pseudomonadati</taxon>
        <taxon>Pseudomonadota</taxon>
        <taxon>Alphaproteobacteria</taxon>
        <taxon>Iodidimonadales</taxon>
        <taxon>Iodidimonadaceae</taxon>
        <taxon>Iodidimonas</taxon>
    </lineage>
</organism>
<dbReference type="Proteomes" id="UP000324996">
    <property type="component" value="Unassembled WGS sequence"/>
</dbReference>
<keyword evidence="1" id="KW-0812">Transmembrane</keyword>
<reference evidence="2 3" key="1">
    <citation type="submission" date="2019-09" db="EMBL/GenBank/DDBJ databases">
        <title>NBRP : Genome information of microbial organism related human and environment.</title>
        <authorList>
            <person name="Hattori M."/>
            <person name="Oshima K."/>
            <person name="Inaba H."/>
            <person name="Suda W."/>
            <person name="Sakamoto M."/>
            <person name="Iino T."/>
            <person name="Kitahara M."/>
            <person name="Oshida Y."/>
            <person name="Iida T."/>
            <person name="Kudo T."/>
            <person name="Itoh T."/>
            <person name="Ohkuma M."/>
        </authorList>
    </citation>
    <scope>NUCLEOTIDE SEQUENCE [LARGE SCALE GENOMIC DNA]</scope>
    <source>
        <strain evidence="2 3">Q-1</strain>
    </source>
</reference>
<gene>
    <name evidence="2" type="ORF">JCM17846_15610</name>
</gene>
<dbReference type="RefSeq" id="WP_150006981.1">
    <property type="nucleotide sequence ID" value="NZ_BKCN01000006.1"/>
</dbReference>
<evidence type="ECO:0000313" key="3">
    <source>
        <dbReference type="Proteomes" id="UP000324996"/>
    </source>
</evidence>
<proteinExistence type="predicted"/>